<dbReference type="GO" id="GO:0005576">
    <property type="term" value="C:extracellular region"/>
    <property type="evidence" value="ECO:0007669"/>
    <property type="project" value="UniProtKB-SubCell"/>
</dbReference>
<dbReference type="InterPro" id="IPR004095">
    <property type="entry name" value="TGS"/>
</dbReference>
<keyword evidence="5" id="KW-0436">Ligase</keyword>
<evidence type="ECO:0000256" key="5">
    <source>
        <dbReference type="ARBA" id="ARBA00022598"/>
    </source>
</evidence>
<dbReference type="Pfam" id="PF19236">
    <property type="entry name" value="ADAMTS_CR_3"/>
    <property type="match status" value="1"/>
</dbReference>
<evidence type="ECO:0000256" key="7">
    <source>
        <dbReference type="ARBA" id="ARBA00022737"/>
    </source>
</evidence>
<feature type="region of interest" description="Disordered" evidence="14">
    <location>
        <begin position="957"/>
        <end position="1051"/>
    </location>
</feature>
<comment type="subcellular location">
    <subcellularLocation>
        <location evidence="1">Secreted</location>
    </subcellularLocation>
</comment>
<dbReference type="KEGG" id="tsr:106540380"/>
<dbReference type="GeneID" id="106540380"/>
<dbReference type="SMART" id="SM00209">
    <property type="entry name" value="TSP1"/>
    <property type="match status" value="7"/>
</dbReference>
<dbReference type="PROSITE" id="PS50092">
    <property type="entry name" value="TSP1"/>
    <property type="match status" value="6"/>
</dbReference>
<dbReference type="InterPro" id="IPR050439">
    <property type="entry name" value="ADAMTS_ADAMTS-like"/>
</dbReference>
<keyword evidence="4" id="KW-0964">Secreted</keyword>
<dbReference type="FunFam" id="2.60.120.830:FF:000001">
    <property type="entry name" value="A disintegrin and metalloproteinase with thrombospondin motifs 1"/>
    <property type="match status" value="1"/>
</dbReference>
<evidence type="ECO:0000256" key="8">
    <source>
        <dbReference type="ARBA" id="ARBA00022741"/>
    </source>
</evidence>
<dbReference type="Pfam" id="PF19030">
    <property type="entry name" value="TSP1_ADAMTS"/>
    <property type="match status" value="6"/>
</dbReference>
<dbReference type="InterPro" id="IPR010909">
    <property type="entry name" value="PLAC"/>
</dbReference>
<dbReference type="Proteomes" id="UP000504617">
    <property type="component" value="Unplaced"/>
</dbReference>
<evidence type="ECO:0000256" key="12">
    <source>
        <dbReference type="ARBA" id="ARBA00031900"/>
    </source>
</evidence>
<comment type="similarity">
    <text evidence="2">Belongs to the class-II aminoacyl-tRNA synthetase family.</text>
</comment>
<keyword evidence="9" id="KW-0067">ATP-binding</keyword>
<keyword evidence="7" id="KW-0677">Repeat</keyword>
<dbReference type="GO" id="GO:0005524">
    <property type="term" value="F:ATP binding"/>
    <property type="evidence" value="ECO:0007669"/>
    <property type="project" value="UniProtKB-KW"/>
</dbReference>
<keyword evidence="8" id="KW-0547">Nucleotide-binding</keyword>
<evidence type="ECO:0000259" key="16">
    <source>
        <dbReference type="PROSITE" id="PS51880"/>
    </source>
</evidence>
<dbReference type="Gene3D" id="3.30.980.10">
    <property type="entry name" value="Threonyl-trna Synthetase, Chain A, domain 2"/>
    <property type="match status" value="1"/>
</dbReference>
<evidence type="ECO:0000256" key="6">
    <source>
        <dbReference type="ARBA" id="ARBA00022729"/>
    </source>
</evidence>
<dbReference type="CDD" id="cd01667">
    <property type="entry name" value="TGS_ThrRS"/>
    <property type="match status" value="1"/>
</dbReference>
<feature type="domain" description="PLAC" evidence="15">
    <location>
        <begin position="1407"/>
        <end position="1444"/>
    </location>
</feature>
<dbReference type="Pfam" id="PF05986">
    <property type="entry name" value="ADAMTS_spacer1"/>
    <property type="match status" value="1"/>
</dbReference>
<feature type="compositionally biased region" description="Pro residues" evidence="14">
    <location>
        <begin position="1036"/>
        <end position="1046"/>
    </location>
</feature>
<organism evidence="17 18">
    <name type="scientific">Thamnophis sirtalis</name>
    <dbReference type="NCBI Taxonomy" id="35019"/>
    <lineage>
        <taxon>Eukaryota</taxon>
        <taxon>Metazoa</taxon>
        <taxon>Chordata</taxon>
        <taxon>Craniata</taxon>
        <taxon>Vertebrata</taxon>
        <taxon>Euteleostomi</taxon>
        <taxon>Lepidosauria</taxon>
        <taxon>Squamata</taxon>
        <taxon>Bifurcata</taxon>
        <taxon>Unidentata</taxon>
        <taxon>Episquamata</taxon>
        <taxon>Toxicofera</taxon>
        <taxon>Serpentes</taxon>
        <taxon>Colubroidea</taxon>
        <taxon>Colubridae</taxon>
        <taxon>Natricinae</taxon>
        <taxon>Thamnophis</taxon>
    </lineage>
</organism>
<name>A0A6I9Y2B3_9SAUR</name>
<evidence type="ECO:0000256" key="4">
    <source>
        <dbReference type="ARBA" id="ARBA00022525"/>
    </source>
</evidence>
<dbReference type="InterPro" id="IPR010294">
    <property type="entry name" value="ADAMTS_spacer1"/>
</dbReference>
<dbReference type="InterPro" id="IPR012675">
    <property type="entry name" value="Beta-grasp_dom_sf"/>
</dbReference>
<feature type="compositionally biased region" description="Basic and acidic residues" evidence="14">
    <location>
        <begin position="957"/>
        <end position="967"/>
    </location>
</feature>
<reference evidence="18" key="1">
    <citation type="submission" date="2025-08" db="UniProtKB">
        <authorList>
            <consortium name="RefSeq"/>
        </authorList>
    </citation>
    <scope>IDENTIFICATION</scope>
    <source>
        <tissue evidence="18">Skeletal muscle</tissue>
    </source>
</reference>
<dbReference type="PANTHER" id="PTHR13723">
    <property type="entry name" value="ADAMTS A DISINTEGRIN AND METALLOPROTEASE WITH THROMBOSPONDIN MOTIFS PROTEASE"/>
    <property type="match status" value="1"/>
</dbReference>
<dbReference type="GO" id="GO:0030198">
    <property type="term" value="P:extracellular matrix organization"/>
    <property type="evidence" value="ECO:0007669"/>
    <property type="project" value="TreeGrafter"/>
</dbReference>
<keyword evidence="10" id="KW-0648">Protein biosynthesis</keyword>
<dbReference type="EC" id="6.1.1.3" evidence="3"/>
<dbReference type="GO" id="GO:0006508">
    <property type="term" value="P:proteolysis"/>
    <property type="evidence" value="ECO:0007669"/>
    <property type="project" value="TreeGrafter"/>
</dbReference>
<comment type="catalytic activity">
    <reaction evidence="13">
        <text>tRNA(Thr) + L-threonine + ATP = L-threonyl-tRNA(Thr) + AMP + diphosphate + H(+)</text>
        <dbReference type="Rhea" id="RHEA:24624"/>
        <dbReference type="Rhea" id="RHEA-COMP:9670"/>
        <dbReference type="Rhea" id="RHEA-COMP:9704"/>
        <dbReference type="ChEBI" id="CHEBI:15378"/>
        <dbReference type="ChEBI" id="CHEBI:30616"/>
        <dbReference type="ChEBI" id="CHEBI:33019"/>
        <dbReference type="ChEBI" id="CHEBI:57926"/>
        <dbReference type="ChEBI" id="CHEBI:78442"/>
        <dbReference type="ChEBI" id="CHEBI:78534"/>
        <dbReference type="ChEBI" id="CHEBI:456215"/>
        <dbReference type="EC" id="6.1.1.3"/>
    </reaction>
</comment>
<dbReference type="Pfam" id="PF02824">
    <property type="entry name" value="TGS"/>
    <property type="match status" value="1"/>
</dbReference>
<evidence type="ECO:0000313" key="17">
    <source>
        <dbReference type="Proteomes" id="UP000504617"/>
    </source>
</evidence>
<feature type="domain" description="TGS" evidence="16">
    <location>
        <begin position="57"/>
        <end position="119"/>
    </location>
</feature>
<dbReference type="Gene3D" id="2.20.100.10">
    <property type="entry name" value="Thrombospondin type-1 (TSP1) repeat"/>
    <property type="match status" value="7"/>
</dbReference>
<dbReference type="OrthoDB" id="10062690at2759"/>
<dbReference type="GO" id="GO:0031012">
    <property type="term" value="C:extracellular matrix"/>
    <property type="evidence" value="ECO:0007669"/>
    <property type="project" value="TreeGrafter"/>
</dbReference>
<evidence type="ECO:0000259" key="15">
    <source>
        <dbReference type="PROSITE" id="PS50900"/>
    </source>
</evidence>
<dbReference type="PROSITE" id="PS50900">
    <property type="entry name" value="PLAC"/>
    <property type="match status" value="1"/>
</dbReference>
<dbReference type="InterPro" id="IPR045371">
    <property type="entry name" value="ADAMTS_CR_3"/>
</dbReference>
<dbReference type="RefSeq" id="XP_013910940.1">
    <property type="nucleotide sequence ID" value="XM_014055465.1"/>
</dbReference>
<feature type="compositionally biased region" description="Polar residues" evidence="14">
    <location>
        <begin position="377"/>
        <end position="387"/>
    </location>
</feature>
<dbReference type="SUPFAM" id="SSF82895">
    <property type="entry name" value="TSP-1 type 1 repeat"/>
    <property type="match status" value="7"/>
</dbReference>
<dbReference type="Gene3D" id="2.60.120.830">
    <property type="match status" value="1"/>
</dbReference>
<feature type="compositionally biased region" description="Low complexity" evidence="14">
    <location>
        <begin position="568"/>
        <end position="577"/>
    </location>
</feature>
<dbReference type="InterPro" id="IPR018163">
    <property type="entry name" value="Thr/Ala-tRNA-synth_IIc_edit"/>
</dbReference>
<evidence type="ECO:0000256" key="1">
    <source>
        <dbReference type="ARBA" id="ARBA00004613"/>
    </source>
</evidence>
<dbReference type="InterPro" id="IPR012676">
    <property type="entry name" value="TGS-like"/>
</dbReference>
<feature type="compositionally biased region" description="Low complexity" evidence="14">
    <location>
        <begin position="478"/>
        <end position="489"/>
    </location>
</feature>
<feature type="region of interest" description="Disordered" evidence="14">
    <location>
        <begin position="258"/>
        <end position="429"/>
    </location>
</feature>
<dbReference type="SUPFAM" id="SSF55186">
    <property type="entry name" value="ThrRS/AlaRS common domain"/>
    <property type="match status" value="1"/>
</dbReference>
<dbReference type="GO" id="GO:0006412">
    <property type="term" value="P:translation"/>
    <property type="evidence" value="ECO:0007669"/>
    <property type="project" value="UniProtKB-KW"/>
</dbReference>
<evidence type="ECO:0000256" key="10">
    <source>
        <dbReference type="ARBA" id="ARBA00022917"/>
    </source>
</evidence>
<feature type="region of interest" description="Disordered" evidence="14">
    <location>
        <begin position="457"/>
        <end position="678"/>
    </location>
</feature>
<evidence type="ECO:0000256" key="14">
    <source>
        <dbReference type="SAM" id="MobiDB-lite"/>
    </source>
</evidence>
<accession>A0A6I9Y2B3</accession>
<dbReference type="FunFam" id="3.10.20.30:FF:000006">
    <property type="entry name" value="Threonine--tRNA ligase, cytoplasmic"/>
    <property type="match status" value="1"/>
</dbReference>
<keyword evidence="6" id="KW-0732">Signal</keyword>
<dbReference type="InterPro" id="IPR036383">
    <property type="entry name" value="TSP1_rpt_sf"/>
</dbReference>
<dbReference type="Pfam" id="PF00090">
    <property type="entry name" value="TSP_1"/>
    <property type="match status" value="1"/>
</dbReference>
<evidence type="ECO:0000256" key="9">
    <source>
        <dbReference type="ARBA" id="ARBA00022840"/>
    </source>
</evidence>
<sequence>MRVLRAWKKIWARRGGPRREYTTASLPSQVAERLALFQRLKAAADERQAERTLRERRPILVSLPDGQSVECESWTTTPYQLALQISQSLAKAVVTARVNGILHDLDRPLEDDATVEFLGFDSQAGQELFWHSSAHLLGEAAERFYGALLCHGPSTDEGFFYDLYLDEERKVSSKDLPVLEELCKGTIAAKVPFERLEVSREDLLELFKVAPRTPRQTSGEEVAESRAPGVWGSWGSWSSCSQPCGLGVLERTRSCQSPYQRDPWAGRTDGAPRPAGVQQQQQRSHFGERPPRPSGRWPAFPLRSDGNSWPASSVYRGNPHGSTNRHVRQEAGAAAEGTVPASRSEAPRDSNPFFEATRSWGTPLVREGFPSQPRPQRPSTAGGSRTPAQKVIPLYKPARQGGREGGWSQEEESPGSWAASPIPDPQADWRSRVRETIKPGKYGYGRVPFALPLHKGLSEEEGSPRFKRHHGEKTGETPPSSAPSSLLPAAKEEQPWGETPWSPGAERLEGLAGAPEDPMGAAVGLKSRPSGEGDSAAPSSPPQQGPHSAEEDPRGNIPGRPPRPQEDSSSASHSGGSRVAAEGTGGSSSQRPPPHAPKDLRRAPPVPKSHISASQDKGPGRGPNPRATPGRPARLSLDPHLPPSRARSRNQRQQQQPRGAGRGPRPSHHLFVDQPGLRGPSEADIWLLQRGSPLPLHAGGQRPQAETPQWNLYAPGTETFHCEGESRQFRACRQQPCPPDRPDPRTVQCAAYNDQEFMGRFYQWEPFTEVWGSRRCELNCRPLGYRFYVRHTEKVQDGTPCEASSQDICVAGQCLTPGCDGILGSNRTLDECGVCGGDHTACKLVSGNYSETNVPIGYHRILQIPAGATQIQIREMSRSPNYLALRTQNGKSIINGNWAVNPPGHYEAAGTVFVYRDQEEGELLTADGPTTRPVELYMIFQQENPGVSYQFLLAQPEDSHRNARRPQEGFGASAAVEPPAGRARQLPSAPRRGPVPGQPPPSSASWGSPREAPPPPAPASQSRRSLETLQRSARVPPLPPPPPPVRLPSEPGQEFAWRRFGNTECSASCGKGFWKSVYRCVSRASQEEVGEEKCHQIPKPLVEEEICNTDPCPAFWDAGKWSACSRSCGPGTQHRQVLCRQIYANRTTMVHPQRCGHLEKPEATQDCQVHFCSHWEVQSNWSSCSALCGPGHRTRRVSCVSNHGELLRDTDCPDNHRPQSSEPCTMGPCVRSWFYSDWSNTCSADCGTGIQRRSVVCLSGNADGQADEDCATPRPSDMRACDGGPCQRVTRWYKGPWSSCSVECGYGTQRRDIICVSKEGTQFSVTEAAECAHLEKPPPLQPCVGTDCEARWFSTNWSTCSRSCMGGVQVREVQCLTQNKTLSAGCPLHLKPATKRPCNSQPCLPSLDAACRDKYPNCAVIVQARLCVYSYYQSACCVSCSHALERRHAGNPSR</sequence>
<dbReference type="InterPro" id="IPR000884">
    <property type="entry name" value="TSP1_rpt"/>
</dbReference>
<dbReference type="PROSITE" id="PS51880">
    <property type="entry name" value="TGS"/>
    <property type="match status" value="1"/>
</dbReference>
<evidence type="ECO:0000256" key="2">
    <source>
        <dbReference type="ARBA" id="ARBA00008226"/>
    </source>
</evidence>
<evidence type="ECO:0000256" key="11">
    <source>
        <dbReference type="ARBA" id="ARBA00023146"/>
    </source>
</evidence>
<keyword evidence="11" id="KW-0030">Aminoacyl-tRNA synthetase</keyword>
<dbReference type="CTD" id="54507"/>
<dbReference type="Pfam" id="PF08686">
    <property type="entry name" value="PLAC"/>
    <property type="match status" value="1"/>
</dbReference>
<keyword evidence="17" id="KW-1185">Reference proteome</keyword>
<dbReference type="SUPFAM" id="SSF81271">
    <property type="entry name" value="TGS-like"/>
    <property type="match status" value="1"/>
</dbReference>
<proteinExistence type="inferred from homology"/>
<protein>
    <recommendedName>
        <fullName evidence="3">threonine--tRNA ligase</fullName>
        <ecNumber evidence="3">6.1.1.3</ecNumber>
    </recommendedName>
    <alternativeName>
        <fullName evidence="12">Threonyl-tRNA synthetase</fullName>
    </alternativeName>
</protein>
<dbReference type="GO" id="GO:0004829">
    <property type="term" value="F:threonine-tRNA ligase activity"/>
    <property type="evidence" value="ECO:0007669"/>
    <property type="project" value="UniProtKB-EC"/>
</dbReference>
<dbReference type="GO" id="GO:0004222">
    <property type="term" value="F:metalloendopeptidase activity"/>
    <property type="evidence" value="ECO:0007669"/>
    <property type="project" value="TreeGrafter"/>
</dbReference>
<dbReference type="PANTHER" id="PTHR13723:SF144">
    <property type="entry name" value="ADAMTS-LIKE PROTEIN 4"/>
    <property type="match status" value="1"/>
</dbReference>
<evidence type="ECO:0000256" key="3">
    <source>
        <dbReference type="ARBA" id="ARBA00013163"/>
    </source>
</evidence>
<gene>
    <name evidence="18" type="primary">ADAMTSL4</name>
</gene>
<evidence type="ECO:0000256" key="13">
    <source>
        <dbReference type="ARBA" id="ARBA00049515"/>
    </source>
</evidence>
<dbReference type="Gene3D" id="3.10.20.30">
    <property type="match status" value="1"/>
</dbReference>
<dbReference type="FunFam" id="2.20.100.10:FF:000005">
    <property type="entry name" value="ADAM metallopeptidase with thrombospondin type 1 motif 9"/>
    <property type="match status" value="2"/>
</dbReference>
<evidence type="ECO:0000313" key="18">
    <source>
        <dbReference type="RefSeq" id="XP_013910940.1"/>
    </source>
</evidence>